<evidence type="ECO:0000313" key="9">
    <source>
        <dbReference type="Proteomes" id="UP000249789"/>
    </source>
</evidence>
<name>A0A8G1W355_9EURO</name>
<feature type="non-terminal residue" evidence="8">
    <location>
        <position position="491"/>
    </location>
</feature>
<keyword evidence="4 7" id="KW-1133">Transmembrane helix</keyword>
<keyword evidence="3 7" id="KW-0812">Transmembrane</keyword>
<dbReference type="VEuPathDB" id="FungiDB:BO72DRAFT_396615"/>
<accession>A0A8G1W355</accession>
<comment type="subcellular location">
    <subcellularLocation>
        <location evidence="1">Membrane</location>
        <topology evidence="1">Multi-pass membrane protein</topology>
    </subcellularLocation>
</comment>
<dbReference type="AlphaFoldDB" id="A0A8G1W355"/>
<feature type="transmembrane region" description="Helical" evidence="7">
    <location>
        <begin position="425"/>
        <end position="449"/>
    </location>
</feature>
<feature type="transmembrane region" description="Helical" evidence="7">
    <location>
        <begin position="334"/>
        <end position="353"/>
    </location>
</feature>
<dbReference type="Gene3D" id="1.20.1250.20">
    <property type="entry name" value="MFS general substrate transporter like domains"/>
    <property type="match status" value="1"/>
</dbReference>
<evidence type="ECO:0000256" key="1">
    <source>
        <dbReference type="ARBA" id="ARBA00004141"/>
    </source>
</evidence>
<keyword evidence="5 7" id="KW-0472">Membrane</keyword>
<protein>
    <submittedName>
        <fullName evidence="8">MFS general substrate transporter</fullName>
    </submittedName>
</protein>
<proteinExistence type="predicted"/>
<dbReference type="PANTHER" id="PTHR43791">
    <property type="entry name" value="PERMEASE-RELATED"/>
    <property type="match status" value="1"/>
</dbReference>
<dbReference type="Pfam" id="PF07690">
    <property type="entry name" value="MFS_1"/>
    <property type="match status" value="1"/>
</dbReference>
<sequence length="491" mass="54547">MDHSLSVKHPDDVSQVVVQPVEAHSNVQDTKYERQLVRKIDLYLMPVVFFSFGLQLLDKTSLAFSAVLGMNADLHLVGQQYSWSNAVYDVGFLVASYPVSLGFVRFPLGKYLAVFMGFWGIVLTLHAVAVDFKSLMILRAALGVFGSANAAGFSLVTNMWYTDEEQIPRHSFWFTGNVLAGLIGSFVAYGSLQYTGEFPKWKIQIISLGLLTLLWSIVLFFYLPDSPSSAWFLHQEDRQFASSRLSRLQRTTETSKWDWSQVKDALTDFHVWWWFIFSFVIALPNSGATSFSTLIIEGFGYNAGETILIGLPTYAFQLVTIVLVAVLTSKIKNARLLCLAGWYLVAIAGTLMIKLLPAEDKLSRLAGFWLIMSVVPLPLVLSLLACNIAGSTKKPTVLAVFFIANSAGNLVGPQCFIAREAPHYTTAFTTLLTCYSLAALLCVVLRCYLVWQNKRRDNQPGEAGAAAQSPEISADAVEKTERTDADFRYVL</sequence>
<organism evidence="8 9">
    <name type="scientific">Aspergillus fijiensis CBS 313.89</name>
    <dbReference type="NCBI Taxonomy" id="1448319"/>
    <lineage>
        <taxon>Eukaryota</taxon>
        <taxon>Fungi</taxon>
        <taxon>Dikarya</taxon>
        <taxon>Ascomycota</taxon>
        <taxon>Pezizomycotina</taxon>
        <taxon>Eurotiomycetes</taxon>
        <taxon>Eurotiomycetidae</taxon>
        <taxon>Eurotiales</taxon>
        <taxon>Aspergillaceae</taxon>
        <taxon>Aspergillus</taxon>
    </lineage>
</organism>
<feature type="transmembrane region" description="Helical" evidence="7">
    <location>
        <begin position="307"/>
        <end position="327"/>
    </location>
</feature>
<feature type="transmembrane region" description="Helical" evidence="7">
    <location>
        <begin position="40"/>
        <end position="57"/>
    </location>
</feature>
<dbReference type="EMBL" id="KZ824626">
    <property type="protein sequence ID" value="RAK81181.1"/>
    <property type="molecule type" value="Genomic_DNA"/>
</dbReference>
<dbReference type="GO" id="GO:0022857">
    <property type="term" value="F:transmembrane transporter activity"/>
    <property type="evidence" value="ECO:0007669"/>
    <property type="project" value="InterPro"/>
</dbReference>
<feature type="region of interest" description="Disordered" evidence="6">
    <location>
        <begin position="458"/>
        <end position="481"/>
    </location>
</feature>
<evidence type="ECO:0000256" key="3">
    <source>
        <dbReference type="ARBA" id="ARBA00022692"/>
    </source>
</evidence>
<reference evidence="8 9" key="1">
    <citation type="submission" date="2018-02" db="EMBL/GenBank/DDBJ databases">
        <title>The genomes of Aspergillus section Nigri reveals drivers in fungal speciation.</title>
        <authorList>
            <consortium name="DOE Joint Genome Institute"/>
            <person name="Vesth T.C."/>
            <person name="Nybo J."/>
            <person name="Theobald S."/>
            <person name="Brandl J."/>
            <person name="Frisvad J.C."/>
            <person name="Nielsen K.F."/>
            <person name="Lyhne E.K."/>
            <person name="Kogle M.E."/>
            <person name="Kuo A."/>
            <person name="Riley R."/>
            <person name="Clum A."/>
            <person name="Nolan M."/>
            <person name="Lipzen A."/>
            <person name="Salamov A."/>
            <person name="Henrissat B."/>
            <person name="Wiebenga A."/>
            <person name="De vries R.P."/>
            <person name="Grigoriev I.V."/>
            <person name="Mortensen U.H."/>
            <person name="Andersen M.R."/>
            <person name="Baker S.E."/>
        </authorList>
    </citation>
    <scope>NUCLEOTIDE SEQUENCE [LARGE SCALE GENOMIC DNA]</scope>
    <source>
        <strain evidence="8 9">CBS 313.89</strain>
    </source>
</reference>
<keyword evidence="9" id="KW-1185">Reference proteome</keyword>
<dbReference type="SUPFAM" id="SSF103473">
    <property type="entry name" value="MFS general substrate transporter"/>
    <property type="match status" value="1"/>
</dbReference>
<dbReference type="Proteomes" id="UP000249789">
    <property type="component" value="Unassembled WGS sequence"/>
</dbReference>
<feature type="transmembrane region" description="Helical" evidence="7">
    <location>
        <begin position="86"/>
        <end position="104"/>
    </location>
</feature>
<evidence type="ECO:0000256" key="2">
    <source>
        <dbReference type="ARBA" id="ARBA00022448"/>
    </source>
</evidence>
<feature type="transmembrane region" description="Helical" evidence="7">
    <location>
        <begin position="203"/>
        <end position="223"/>
    </location>
</feature>
<feature type="transmembrane region" description="Helical" evidence="7">
    <location>
        <begin position="397"/>
        <end position="419"/>
    </location>
</feature>
<evidence type="ECO:0000256" key="6">
    <source>
        <dbReference type="SAM" id="MobiDB-lite"/>
    </source>
</evidence>
<dbReference type="PANTHER" id="PTHR43791:SF103">
    <property type="entry name" value="MAJOR FACILITATOR SUPERFAMILY (MFS) PROFILE DOMAIN-CONTAINING PROTEIN-RELATED"/>
    <property type="match status" value="1"/>
</dbReference>
<feature type="transmembrane region" description="Helical" evidence="7">
    <location>
        <begin position="172"/>
        <end position="191"/>
    </location>
</feature>
<evidence type="ECO:0000256" key="7">
    <source>
        <dbReference type="SAM" id="Phobius"/>
    </source>
</evidence>
<dbReference type="InterPro" id="IPR036259">
    <property type="entry name" value="MFS_trans_sf"/>
</dbReference>
<feature type="transmembrane region" description="Helical" evidence="7">
    <location>
        <begin position="111"/>
        <end position="130"/>
    </location>
</feature>
<evidence type="ECO:0000313" key="8">
    <source>
        <dbReference type="EMBL" id="RAK81181.1"/>
    </source>
</evidence>
<dbReference type="GO" id="GO:0016020">
    <property type="term" value="C:membrane"/>
    <property type="evidence" value="ECO:0007669"/>
    <property type="project" value="UniProtKB-SubCell"/>
</dbReference>
<dbReference type="RefSeq" id="XP_040805191.1">
    <property type="nucleotide sequence ID" value="XM_040942038.1"/>
</dbReference>
<dbReference type="OrthoDB" id="6730379at2759"/>
<feature type="transmembrane region" description="Helical" evidence="7">
    <location>
        <begin position="136"/>
        <end position="160"/>
    </location>
</feature>
<feature type="transmembrane region" description="Helical" evidence="7">
    <location>
        <begin position="365"/>
        <end position="385"/>
    </location>
</feature>
<evidence type="ECO:0000256" key="5">
    <source>
        <dbReference type="ARBA" id="ARBA00023136"/>
    </source>
</evidence>
<feature type="transmembrane region" description="Helical" evidence="7">
    <location>
        <begin position="271"/>
        <end position="295"/>
    </location>
</feature>
<dbReference type="InterPro" id="IPR011701">
    <property type="entry name" value="MFS"/>
</dbReference>
<dbReference type="GeneID" id="63859371"/>
<keyword evidence="2" id="KW-0813">Transport</keyword>
<gene>
    <name evidence="8" type="ORF">BO72DRAFT_396615</name>
</gene>
<evidence type="ECO:0000256" key="4">
    <source>
        <dbReference type="ARBA" id="ARBA00022989"/>
    </source>
</evidence>